<evidence type="ECO:0000256" key="5">
    <source>
        <dbReference type="ARBA" id="ARBA00022692"/>
    </source>
</evidence>
<dbReference type="PROSITE" id="PS50928">
    <property type="entry name" value="ABC_TM1"/>
    <property type="match status" value="1"/>
</dbReference>
<feature type="transmembrane region" description="Helical" evidence="8">
    <location>
        <begin position="343"/>
        <end position="364"/>
    </location>
</feature>
<comment type="subcellular location">
    <subcellularLocation>
        <location evidence="1 8">Cell membrane</location>
        <topology evidence="1 8">Multi-pass membrane protein</topology>
    </subcellularLocation>
</comment>
<keyword evidence="11" id="KW-1185">Reference proteome</keyword>
<keyword evidence="4" id="KW-1003">Cell membrane</keyword>
<evidence type="ECO:0000256" key="6">
    <source>
        <dbReference type="ARBA" id="ARBA00022989"/>
    </source>
</evidence>
<comment type="similarity">
    <text evidence="2">Belongs to the binding-protein-dependent transport system permease family. CysTW subfamily.</text>
</comment>
<evidence type="ECO:0000256" key="3">
    <source>
        <dbReference type="ARBA" id="ARBA00022448"/>
    </source>
</evidence>
<keyword evidence="6 8" id="KW-1133">Transmembrane helix</keyword>
<feature type="transmembrane region" description="Helical" evidence="8">
    <location>
        <begin position="289"/>
        <end position="309"/>
    </location>
</feature>
<evidence type="ECO:0000313" key="10">
    <source>
        <dbReference type="EMBL" id="WZK89088.1"/>
    </source>
</evidence>
<proteinExistence type="inferred from homology"/>
<dbReference type="Gene3D" id="1.10.3720.10">
    <property type="entry name" value="MetI-like"/>
    <property type="match status" value="1"/>
</dbReference>
<dbReference type="PANTHER" id="PTHR42929">
    <property type="entry name" value="INNER MEMBRANE ABC TRANSPORTER PERMEASE PROTEIN YDCU-RELATED-RELATED"/>
    <property type="match status" value="1"/>
</dbReference>
<gene>
    <name evidence="10" type="ORF">QEZ52_00640</name>
</gene>
<dbReference type="SUPFAM" id="SSF161098">
    <property type="entry name" value="MetI-like"/>
    <property type="match status" value="1"/>
</dbReference>
<feature type="domain" description="ABC transmembrane type-1" evidence="9">
    <location>
        <begin position="199"/>
        <end position="407"/>
    </location>
</feature>
<feature type="transmembrane region" description="Helical" evidence="8">
    <location>
        <begin position="198"/>
        <end position="222"/>
    </location>
</feature>
<dbReference type="PANTHER" id="PTHR42929:SF5">
    <property type="entry name" value="ABC TRANSPORTER PERMEASE PROTEIN"/>
    <property type="match status" value="1"/>
</dbReference>
<dbReference type="InterPro" id="IPR000515">
    <property type="entry name" value="MetI-like"/>
</dbReference>
<name>A0ABZ2XTA1_9RHOB</name>
<evidence type="ECO:0000256" key="7">
    <source>
        <dbReference type="ARBA" id="ARBA00023136"/>
    </source>
</evidence>
<evidence type="ECO:0000256" key="2">
    <source>
        <dbReference type="ARBA" id="ARBA00007069"/>
    </source>
</evidence>
<evidence type="ECO:0000256" key="8">
    <source>
        <dbReference type="RuleBase" id="RU363032"/>
    </source>
</evidence>
<keyword evidence="5 8" id="KW-0812">Transmembrane</keyword>
<keyword evidence="7 8" id="KW-0472">Membrane</keyword>
<feature type="transmembrane region" description="Helical" evidence="8">
    <location>
        <begin position="37"/>
        <end position="57"/>
    </location>
</feature>
<sequence>MTDTTGSSGPLLAADGTPLKKRLAQAMFRSRARAFGLAFPLIAFIIVVFLVPIVVLLQQGVYDARYTNLMPESAASMSDWDAISPPTEAMAAAMVSDLAKARENKTIGQVATRVNREKSGTRSLFTKTARSAKKMEAPYMEALIAKDKDWADIEVWKAIKIASVTFNPGYVASALDMKYNADGSFERQDEERRIHGKLFYRTLEISFLVTIFCLLLGYPVAYLLSTLTVRTSNLLLILVLLPFWTSLLVRTTAWIAMLQAQGVMNDLFVVFGLATDDARFSLIYNKTGTLIAMTHIMLPFMILPLYSVMKTIPPYYVRAAKSMGATNWTAFWRVYFPQSVPGIGAGAMLVFILAIGYYITPALVGGQDGQMISNIIDFHMRKSLNWNLAAALGLVLLVFVLFLFWLYDRIVGIDNMKLG</sequence>
<dbReference type="EMBL" id="CP123584">
    <property type="protein sequence ID" value="WZK89088.1"/>
    <property type="molecule type" value="Genomic_DNA"/>
</dbReference>
<reference evidence="10 11" key="1">
    <citation type="submission" date="2023-04" db="EMBL/GenBank/DDBJ databases">
        <title>Complete genome sequence of Alisedimentitalea scapharcae.</title>
        <authorList>
            <person name="Rong J.-C."/>
            <person name="Yi M.-L."/>
            <person name="Zhao Q."/>
        </authorList>
    </citation>
    <scope>NUCLEOTIDE SEQUENCE [LARGE SCALE GENOMIC DNA]</scope>
    <source>
        <strain evidence="10 11">KCTC 42119</strain>
    </source>
</reference>
<evidence type="ECO:0000259" key="9">
    <source>
        <dbReference type="PROSITE" id="PS50928"/>
    </source>
</evidence>
<protein>
    <submittedName>
        <fullName evidence="10">ABC transporter permease</fullName>
    </submittedName>
</protein>
<feature type="transmembrane region" description="Helical" evidence="8">
    <location>
        <begin position="384"/>
        <end position="407"/>
    </location>
</feature>
<dbReference type="Proteomes" id="UP001623232">
    <property type="component" value="Chromosome"/>
</dbReference>
<feature type="transmembrane region" description="Helical" evidence="8">
    <location>
        <begin position="234"/>
        <end position="258"/>
    </location>
</feature>
<dbReference type="Pfam" id="PF00528">
    <property type="entry name" value="BPD_transp_1"/>
    <property type="match status" value="1"/>
</dbReference>
<dbReference type="RefSeq" id="WP_406647002.1">
    <property type="nucleotide sequence ID" value="NZ_CP123584.1"/>
</dbReference>
<evidence type="ECO:0000256" key="4">
    <source>
        <dbReference type="ARBA" id="ARBA00022475"/>
    </source>
</evidence>
<dbReference type="CDD" id="cd06261">
    <property type="entry name" value="TM_PBP2"/>
    <property type="match status" value="1"/>
</dbReference>
<evidence type="ECO:0000313" key="11">
    <source>
        <dbReference type="Proteomes" id="UP001623232"/>
    </source>
</evidence>
<dbReference type="InterPro" id="IPR035906">
    <property type="entry name" value="MetI-like_sf"/>
</dbReference>
<evidence type="ECO:0000256" key="1">
    <source>
        <dbReference type="ARBA" id="ARBA00004651"/>
    </source>
</evidence>
<organism evidence="10 11">
    <name type="scientific">Aliisedimentitalea scapharcae</name>
    <dbReference type="NCBI Taxonomy" id="1524259"/>
    <lineage>
        <taxon>Bacteria</taxon>
        <taxon>Pseudomonadati</taxon>
        <taxon>Pseudomonadota</taxon>
        <taxon>Alphaproteobacteria</taxon>
        <taxon>Rhodobacterales</taxon>
        <taxon>Roseobacteraceae</taxon>
        <taxon>Aliisedimentitalea</taxon>
    </lineage>
</organism>
<keyword evidence="3 8" id="KW-0813">Transport</keyword>
<accession>A0ABZ2XTA1</accession>